<dbReference type="InterPro" id="IPR037026">
    <property type="entry name" value="Vgr_OB-fold_dom_sf"/>
</dbReference>
<sequence>MINNNNGALDLASTIGLGIIQALTNTHTNLIGKVVKVNKKTIDVQPVIAREVDGETIPLPVFPDVPIINFLGGDSSIQMPIAIGDYCQLFVNERCLDSWYFGNDNKKPLSPRMFDYSDCVALVGLKNKNGELEIPDRIKMTGDCLQIGDYEHQGNREQLGNYTLEGNISQVGDHVIDGDILINGKSLWSFMNEHTHSGVQSGGSNTGVPNI</sequence>
<accession>A0ABX5JHN3</accession>
<protein>
    <recommendedName>
        <fullName evidence="1">Phage protein Gp138 N-terminal domain-containing protein</fullName>
    </recommendedName>
</protein>
<gene>
    <name evidence="2" type="ORF">B0175_05185</name>
</gene>
<evidence type="ECO:0000259" key="1">
    <source>
        <dbReference type="Pfam" id="PF18352"/>
    </source>
</evidence>
<evidence type="ECO:0000313" key="3">
    <source>
        <dbReference type="Proteomes" id="UP000251311"/>
    </source>
</evidence>
<dbReference type="Gene3D" id="2.40.50.230">
    <property type="entry name" value="Gp5 N-terminal domain"/>
    <property type="match status" value="1"/>
</dbReference>
<dbReference type="EMBL" id="MUXF01000008">
    <property type="protein sequence ID" value="PUE66761.1"/>
    <property type="molecule type" value="Genomic_DNA"/>
</dbReference>
<dbReference type="Proteomes" id="UP000251311">
    <property type="component" value="Unassembled WGS sequence"/>
</dbReference>
<feature type="domain" description="Phage protein Gp138 N-terminal" evidence="1">
    <location>
        <begin position="37"/>
        <end position="124"/>
    </location>
</feature>
<dbReference type="InterPro" id="IPR041599">
    <property type="entry name" value="Gp138_N"/>
</dbReference>
<reference evidence="2 3" key="1">
    <citation type="submission" date="2017-02" db="EMBL/GenBank/DDBJ databases">
        <title>Arcobacter lacus sp. nov., a new species isolated from reclaimed water.</title>
        <authorList>
            <person name="Figueras M.J."/>
            <person name="Perez-Cataluna A."/>
            <person name="Salas-Masso N."/>
        </authorList>
    </citation>
    <scope>NUCLEOTIDE SEQUENCE [LARGE SCALE GENOMIC DNA]</scope>
    <source>
        <strain evidence="2 3">RW43-9</strain>
    </source>
</reference>
<dbReference type="RefSeq" id="WP_108527593.1">
    <property type="nucleotide sequence ID" value="NZ_MUXF01000008.1"/>
</dbReference>
<organism evidence="2 3">
    <name type="scientific">Arcobacter lacus</name>
    <dbReference type="NCBI Taxonomy" id="1912876"/>
    <lineage>
        <taxon>Bacteria</taxon>
        <taxon>Pseudomonadati</taxon>
        <taxon>Campylobacterota</taxon>
        <taxon>Epsilonproteobacteria</taxon>
        <taxon>Campylobacterales</taxon>
        <taxon>Arcobacteraceae</taxon>
        <taxon>Arcobacter</taxon>
    </lineage>
</organism>
<dbReference type="Pfam" id="PF18946">
    <property type="entry name" value="Apex"/>
    <property type="match status" value="1"/>
</dbReference>
<dbReference type="Pfam" id="PF18352">
    <property type="entry name" value="Gp138_N"/>
    <property type="match status" value="1"/>
</dbReference>
<proteinExistence type="predicted"/>
<keyword evidence="3" id="KW-1185">Reference proteome</keyword>
<evidence type="ECO:0000313" key="2">
    <source>
        <dbReference type="EMBL" id="PUE66761.1"/>
    </source>
</evidence>
<dbReference type="InterPro" id="IPR044033">
    <property type="entry name" value="GpV-like_apex"/>
</dbReference>
<name>A0ABX5JHN3_9BACT</name>
<comment type="caution">
    <text evidence="2">The sequence shown here is derived from an EMBL/GenBank/DDBJ whole genome shotgun (WGS) entry which is preliminary data.</text>
</comment>